<dbReference type="EMBL" id="JANIBJ010000033">
    <property type="protein sequence ID" value="MCQ8105606.1"/>
    <property type="molecule type" value="Genomic_DNA"/>
</dbReference>
<sequence length="616" mass="68959">MQKTLFSCWLLAGSGTTMSLPVNAAGADTKLPETVVTATRADTALNELAAATTIFTRDDIERLQVRTVPELLNRSTGIDLTQNGGYGKTSSVFMRGTNSDQILVLIDGIKVGSVTLGTTPFEFIPLDQVERMEIIRGPHSSLYGSEAIGGVIQIFTRKGAQTNTPKVSLQAGAGSFDTFNTSGSVSGKLRDSWYSLSASHINSQGINARQDRDPDRDGYYNTGLNARIGHHFANNAELEAFYLRAEGRTDIDSFEPGMPNKTEFANQVVGINGGMDFGKNWRSSLRLGQSRDDNDNFYPTSRYDSRFHSTRWNASWLNEIKLGDQHVLTMGSDYRLDEVESSTTYLKSQRYDVGIFGQLHSRILDNHHLNASLRWDENEAFGDYVTGNFGWRYNWNQGISAFASFGNAFKAPTLNDLYYSDEWGSHGDPALKPEQSTSFEIGLSGQQDWANWEVRGYHTNIDNLITWHTDLNSYISAPIQTQKAQIDGVETELGTELFGWQNKLGLQLLRPVDRTTNLRLPRRADTIITYDLSRRFGAIDLGGNLLARGNSYEEDWLGNRTEVAGFATVDLRAAYHVNKHFTLSAKLNNLLDKQYQTVDTYNNFGRNFFFTIHYNN</sequence>
<dbReference type="InterPro" id="IPR037066">
    <property type="entry name" value="Plug_dom_sf"/>
</dbReference>
<dbReference type="Pfam" id="PF07715">
    <property type="entry name" value="Plug"/>
    <property type="match status" value="1"/>
</dbReference>
<evidence type="ECO:0000256" key="6">
    <source>
        <dbReference type="ARBA" id="ARBA00023065"/>
    </source>
</evidence>
<dbReference type="Proteomes" id="UP001524499">
    <property type="component" value="Unassembled WGS sequence"/>
</dbReference>
<dbReference type="PROSITE" id="PS52016">
    <property type="entry name" value="TONB_DEPENDENT_REC_3"/>
    <property type="match status" value="1"/>
</dbReference>
<organism evidence="15 16">
    <name type="scientific">Methylomonas subterranea</name>
    <dbReference type="NCBI Taxonomy" id="2952225"/>
    <lineage>
        <taxon>Bacteria</taxon>
        <taxon>Pseudomonadati</taxon>
        <taxon>Pseudomonadota</taxon>
        <taxon>Gammaproteobacteria</taxon>
        <taxon>Methylococcales</taxon>
        <taxon>Methylococcaceae</taxon>
        <taxon>Methylomonas</taxon>
    </lineage>
</organism>
<evidence type="ECO:0000256" key="1">
    <source>
        <dbReference type="ARBA" id="ARBA00004571"/>
    </source>
</evidence>
<keyword evidence="3 10" id="KW-1134">Transmembrane beta strand</keyword>
<evidence type="ECO:0000313" key="15">
    <source>
        <dbReference type="EMBL" id="MCQ8105606.1"/>
    </source>
</evidence>
<comment type="subcellular location">
    <subcellularLocation>
        <location evidence="1 10">Cell outer membrane</location>
        <topology evidence="1 10">Multi-pass membrane protein</topology>
    </subcellularLocation>
</comment>
<proteinExistence type="inferred from homology"/>
<keyword evidence="16" id="KW-1185">Reference proteome</keyword>
<evidence type="ECO:0000256" key="2">
    <source>
        <dbReference type="ARBA" id="ARBA00022448"/>
    </source>
</evidence>
<evidence type="ECO:0000256" key="4">
    <source>
        <dbReference type="ARBA" id="ARBA00022692"/>
    </source>
</evidence>
<evidence type="ECO:0000256" key="5">
    <source>
        <dbReference type="ARBA" id="ARBA00022729"/>
    </source>
</evidence>
<dbReference type="Gene3D" id="2.40.170.20">
    <property type="entry name" value="TonB-dependent receptor, beta-barrel domain"/>
    <property type="match status" value="1"/>
</dbReference>
<evidence type="ECO:0000256" key="7">
    <source>
        <dbReference type="ARBA" id="ARBA00023077"/>
    </source>
</evidence>
<dbReference type="Pfam" id="PF00593">
    <property type="entry name" value="TonB_dep_Rec_b-barrel"/>
    <property type="match status" value="1"/>
</dbReference>
<comment type="caution">
    <text evidence="15">The sequence shown here is derived from an EMBL/GenBank/DDBJ whole genome shotgun (WGS) entry which is preliminary data.</text>
</comment>
<dbReference type="InterPro" id="IPR000531">
    <property type="entry name" value="Beta-barrel_TonB"/>
</dbReference>
<dbReference type="SUPFAM" id="SSF56935">
    <property type="entry name" value="Porins"/>
    <property type="match status" value="1"/>
</dbReference>
<dbReference type="CDD" id="cd01347">
    <property type="entry name" value="ligand_gated_channel"/>
    <property type="match status" value="1"/>
</dbReference>
<evidence type="ECO:0000256" key="9">
    <source>
        <dbReference type="ARBA" id="ARBA00023237"/>
    </source>
</evidence>
<keyword evidence="5 12" id="KW-0732">Signal</keyword>
<dbReference type="InterPro" id="IPR036942">
    <property type="entry name" value="Beta-barrel_TonB_sf"/>
</dbReference>
<accession>A0ABT1TJF4</accession>
<keyword evidence="2 10" id="KW-0813">Transport</keyword>
<dbReference type="InterPro" id="IPR012910">
    <property type="entry name" value="Plug_dom"/>
</dbReference>
<keyword evidence="7 11" id="KW-0798">TonB box</keyword>
<feature type="chain" id="PRO_5047136013" evidence="12">
    <location>
        <begin position="25"/>
        <end position="616"/>
    </location>
</feature>
<dbReference type="PANTHER" id="PTHR30069">
    <property type="entry name" value="TONB-DEPENDENT OUTER MEMBRANE RECEPTOR"/>
    <property type="match status" value="1"/>
</dbReference>
<evidence type="ECO:0000256" key="10">
    <source>
        <dbReference type="PROSITE-ProRule" id="PRU01360"/>
    </source>
</evidence>
<keyword evidence="15" id="KW-0675">Receptor</keyword>
<comment type="similarity">
    <text evidence="10 11">Belongs to the TonB-dependent receptor family.</text>
</comment>
<gene>
    <name evidence="15" type="ORF">NP590_15955</name>
</gene>
<keyword evidence="6" id="KW-0406">Ion transport</keyword>
<feature type="signal peptide" evidence="12">
    <location>
        <begin position="1"/>
        <end position="24"/>
    </location>
</feature>
<evidence type="ECO:0000256" key="8">
    <source>
        <dbReference type="ARBA" id="ARBA00023136"/>
    </source>
</evidence>
<evidence type="ECO:0000259" key="14">
    <source>
        <dbReference type="Pfam" id="PF07715"/>
    </source>
</evidence>
<evidence type="ECO:0000256" key="3">
    <source>
        <dbReference type="ARBA" id="ARBA00022452"/>
    </source>
</evidence>
<keyword evidence="4 10" id="KW-0812">Transmembrane</keyword>
<protein>
    <submittedName>
        <fullName evidence="15">TonB-dependent receptor</fullName>
    </submittedName>
</protein>
<feature type="domain" description="TonB-dependent receptor plug" evidence="14">
    <location>
        <begin position="46"/>
        <end position="151"/>
    </location>
</feature>
<keyword evidence="8 10" id="KW-0472">Membrane</keyword>
<keyword evidence="9 10" id="KW-0998">Cell outer membrane</keyword>
<name>A0ABT1TJF4_9GAMM</name>
<evidence type="ECO:0000259" key="13">
    <source>
        <dbReference type="Pfam" id="PF00593"/>
    </source>
</evidence>
<dbReference type="Gene3D" id="2.170.130.10">
    <property type="entry name" value="TonB-dependent receptor, plug domain"/>
    <property type="match status" value="1"/>
</dbReference>
<feature type="domain" description="TonB-dependent receptor-like beta-barrel" evidence="13">
    <location>
        <begin position="215"/>
        <end position="590"/>
    </location>
</feature>
<reference evidence="15 16" key="1">
    <citation type="submission" date="2022-07" db="EMBL/GenBank/DDBJ databases">
        <title>Methylomonas rivi sp. nov., Methylomonas rosea sp. nov., Methylomonas aureus sp. nov. and Methylomonas subterranea sp. nov., four novel methanotrophs isolated from a freshwater creek and the deep terrestrial subsurface.</title>
        <authorList>
            <person name="Abin C."/>
            <person name="Sankaranarayanan K."/>
            <person name="Garner C."/>
            <person name="Sindelar R."/>
            <person name="Kotary K."/>
            <person name="Garner R."/>
            <person name="Barclay S."/>
            <person name="Lawson P."/>
            <person name="Krumholz L."/>
        </authorList>
    </citation>
    <scope>NUCLEOTIDE SEQUENCE [LARGE SCALE GENOMIC DNA]</scope>
    <source>
        <strain evidence="15 16">SURF-2</strain>
    </source>
</reference>
<dbReference type="RefSeq" id="WP_256603618.1">
    <property type="nucleotide sequence ID" value="NZ_JANIBJ010000033.1"/>
</dbReference>
<dbReference type="PANTHER" id="PTHR30069:SF53">
    <property type="entry name" value="COLICIN I RECEPTOR-RELATED"/>
    <property type="match status" value="1"/>
</dbReference>
<evidence type="ECO:0000256" key="12">
    <source>
        <dbReference type="SAM" id="SignalP"/>
    </source>
</evidence>
<dbReference type="InterPro" id="IPR039426">
    <property type="entry name" value="TonB-dep_rcpt-like"/>
</dbReference>
<evidence type="ECO:0000256" key="11">
    <source>
        <dbReference type="RuleBase" id="RU003357"/>
    </source>
</evidence>
<evidence type="ECO:0000313" key="16">
    <source>
        <dbReference type="Proteomes" id="UP001524499"/>
    </source>
</evidence>